<organism evidence="2 3">
    <name type="scientific">Prauserella alba</name>
    <dbReference type="NCBI Taxonomy" id="176898"/>
    <lineage>
        <taxon>Bacteria</taxon>
        <taxon>Bacillati</taxon>
        <taxon>Actinomycetota</taxon>
        <taxon>Actinomycetes</taxon>
        <taxon>Pseudonocardiales</taxon>
        <taxon>Pseudonocardiaceae</taxon>
        <taxon>Prauserella</taxon>
    </lineage>
</organism>
<dbReference type="EMBL" id="BAAALM010000015">
    <property type="protein sequence ID" value="GAA1214158.1"/>
    <property type="molecule type" value="Genomic_DNA"/>
</dbReference>
<dbReference type="Proteomes" id="UP001500467">
    <property type="component" value="Unassembled WGS sequence"/>
</dbReference>
<sequence>MQLGDEIDAASSHFHHGAGGMTELTGSDLYGRVERGLREVTEARKFVGFVAHVITSIGERRWFVSLWPANIQTSCPNVLR</sequence>
<evidence type="ECO:0000313" key="3">
    <source>
        <dbReference type="Proteomes" id="UP001500467"/>
    </source>
</evidence>
<keyword evidence="3" id="KW-1185">Reference proteome</keyword>
<comment type="caution">
    <text evidence="2">The sequence shown here is derived from an EMBL/GenBank/DDBJ whole genome shotgun (WGS) entry which is preliminary data.</text>
</comment>
<reference evidence="2 3" key="1">
    <citation type="journal article" date="2019" name="Int. J. Syst. Evol. Microbiol.">
        <title>The Global Catalogue of Microorganisms (GCM) 10K type strain sequencing project: providing services to taxonomists for standard genome sequencing and annotation.</title>
        <authorList>
            <consortium name="The Broad Institute Genomics Platform"/>
            <consortium name="The Broad Institute Genome Sequencing Center for Infectious Disease"/>
            <person name="Wu L."/>
            <person name="Ma J."/>
        </authorList>
    </citation>
    <scope>NUCLEOTIDE SEQUENCE [LARGE SCALE GENOMIC DNA]</scope>
    <source>
        <strain evidence="2 3">JCM 13022</strain>
    </source>
</reference>
<evidence type="ECO:0000313" key="2">
    <source>
        <dbReference type="EMBL" id="GAA1214158.1"/>
    </source>
</evidence>
<evidence type="ECO:0000256" key="1">
    <source>
        <dbReference type="SAM" id="MobiDB-lite"/>
    </source>
</evidence>
<gene>
    <name evidence="2" type="ORF">GCM10009675_40230</name>
</gene>
<name>A0ABN1VJM7_9PSEU</name>
<accession>A0ABN1VJM7</accession>
<proteinExistence type="predicted"/>
<feature type="region of interest" description="Disordered" evidence="1">
    <location>
        <begin position="1"/>
        <end position="24"/>
    </location>
</feature>
<protein>
    <submittedName>
        <fullName evidence="2">Uncharacterized protein</fullName>
    </submittedName>
</protein>